<keyword evidence="2" id="KW-0411">Iron-sulfur</keyword>
<dbReference type="InterPro" id="IPR023404">
    <property type="entry name" value="rSAM_horseshoe"/>
</dbReference>
<proteinExistence type="inferred from homology"/>
<comment type="subcellular location">
    <subcellularLocation>
        <location evidence="2">Cytoplasm</location>
    </subcellularLocation>
</comment>
<dbReference type="SFLD" id="SFLDS00029">
    <property type="entry name" value="Radical_SAM"/>
    <property type="match status" value="1"/>
</dbReference>
<protein>
    <recommendedName>
        <fullName evidence="2">Heme chaperone HemW</fullName>
    </recommendedName>
</protein>
<reference evidence="4 5" key="1">
    <citation type="submission" date="2016-10" db="EMBL/GenBank/DDBJ databases">
        <authorList>
            <person name="de Groot N.N."/>
        </authorList>
    </citation>
    <scope>NUCLEOTIDE SEQUENCE [LARGE SCALE GENOMIC DNA]</scope>
    <source>
        <strain evidence="4 5">DSM 22489</strain>
    </source>
</reference>
<keyword evidence="2" id="KW-0349">Heme</keyword>
<dbReference type="InterPro" id="IPR004559">
    <property type="entry name" value="HemW-like"/>
</dbReference>
<dbReference type="Pfam" id="PF04055">
    <property type="entry name" value="Radical_SAM"/>
    <property type="match status" value="1"/>
</dbReference>
<evidence type="ECO:0000313" key="5">
    <source>
        <dbReference type="Proteomes" id="UP000236728"/>
    </source>
</evidence>
<feature type="domain" description="Radical SAM core" evidence="3">
    <location>
        <begin position="20"/>
        <end position="267"/>
    </location>
</feature>
<dbReference type="InterPro" id="IPR006638">
    <property type="entry name" value="Elp3/MiaA/NifB-like_rSAM"/>
</dbReference>
<keyword evidence="2" id="KW-0479">Metal-binding</keyword>
<dbReference type="Gene3D" id="3.80.30.20">
    <property type="entry name" value="tm_1862 like domain"/>
    <property type="match status" value="1"/>
</dbReference>
<dbReference type="GO" id="GO:0046872">
    <property type="term" value="F:metal ion binding"/>
    <property type="evidence" value="ECO:0007669"/>
    <property type="project" value="UniProtKB-UniRule"/>
</dbReference>
<organism evidence="4 5">
    <name type="scientific">Bryocella elongata</name>
    <dbReference type="NCBI Taxonomy" id="863522"/>
    <lineage>
        <taxon>Bacteria</taxon>
        <taxon>Pseudomonadati</taxon>
        <taxon>Acidobacteriota</taxon>
        <taxon>Terriglobia</taxon>
        <taxon>Terriglobales</taxon>
        <taxon>Acidobacteriaceae</taxon>
        <taxon>Bryocella</taxon>
    </lineage>
</organism>
<keyword evidence="2" id="KW-0963">Cytoplasm</keyword>
<dbReference type="SFLD" id="SFLDF00562">
    <property type="entry name" value="HemN-like__clustered_with_heat"/>
    <property type="match status" value="1"/>
</dbReference>
<evidence type="ECO:0000256" key="1">
    <source>
        <dbReference type="ARBA" id="ARBA00006100"/>
    </source>
</evidence>
<evidence type="ECO:0000313" key="4">
    <source>
        <dbReference type="EMBL" id="SEG04113.1"/>
    </source>
</evidence>
<dbReference type="SFLD" id="SFLDG01065">
    <property type="entry name" value="anaerobic_coproporphyrinogen-I"/>
    <property type="match status" value="1"/>
</dbReference>
<name>A0A1H5WXS4_9BACT</name>
<keyword evidence="2" id="KW-0143">Chaperone</keyword>
<dbReference type="PROSITE" id="PS51918">
    <property type="entry name" value="RADICAL_SAM"/>
    <property type="match status" value="1"/>
</dbReference>
<dbReference type="Pfam" id="PF06969">
    <property type="entry name" value="HemN_C"/>
    <property type="match status" value="1"/>
</dbReference>
<keyword evidence="2" id="KW-0408">Iron</keyword>
<dbReference type="PANTHER" id="PTHR13932:SF5">
    <property type="entry name" value="RADICAL S-ADENOSYL METHIONINE DOMAIN-CONTAINING PROTEIN 1, MITOCHONDRIAL"/>
    <property type="match status" value="1"/>
</dbReference>
<dbReference type="Proteomes" id="UP000236728">
    <property type="component" value="Unassembled WGS sequence"/>
</dbReference>
<comment type="function">
    <text evidence="2">Probably acts as a heme chaperone, transferring heme to an unknown acceptor. Binds one molecule of heme per monomer, possibly covalently. Binds 1 [4Fe-4S] cluster. The cluster is coordinated with 3 cysteines and an exchangeable S-adenosyl-L-methionine.</text>
</comment>
<dbReference type="InterPro" id="IPR034505">
    <property type="entry name" value="Coproporphyrinogen-III_oxidase"/>
</dbReference>
<dbReference type="AlphaFoldDB" id="A0A1H5WXS4"/>
<comment type="similarity">
    <text evidence="1">Belongs to the anaerobic coproporphyrinogen-III oxidase family. HemW subfamily.</text>
</comment>
<dbReference type="InterPro" id="IPR010723">
    <property type="entry name" value="HemN_C"/>
</dbReference>
<evidence type="ECO:0000259" key="3">
    <source>
        <dbReference type="PROSITE" id="PS51918"/>
    </source>
</evidence>
<dbReference type="PANTHER" id="PTHR13932">
    <property type="entry name" value="COPROPORPHYRINIGEN III OXIDASE"/>
    <property type="match status" value="1"/>
</dbReference>
<dbReference type="InterPro" id="IPR058240">
    <property type="entry name" value="rSAM_sf"/>
</dbReference>
<keyword evidence="2" id="KW-0004">4Fe-4S</keyword>
<dbReference type="SUPFAM" id="SSF102114">
    <property type="entry name" value="Radical SAM enzymes"/>
    <property type="match status" value="1"/>
</dbReference>
<evidence type="ECO:0000256" key="2">
    <source>
        <dbReference type="RuleBase" id="RU364116"/>
    </source>
</evidence>
<dbReference type="SMART" id="SM00729">
    <property type="entry name" value="Elp3"/>
    <property type="match status" value="1"/>
</dbReference>
<dbReference type="NCBIfam" id="TIGR00539">
    <property type="entry name" value="hemN_rel"/>
    <property type="match status" value="1"/>
</dbReference>
<keyword evidence="2" id="KW-0949">S-adenosyl-L-methionine</keyword>
<accession>A0A1H5WXS4</accession>
<sequence>MTIFEGRVKEWDMADLRPEFAENGALGVYVSVPFCRAKCSFCNFASGVGTPVAIERYVESLCAEIGSVGKRAESLGAMLPRKADTVYFGGGTPSLLEPAQLNRILAAIRGQFDVAADAEITMEAAPGQISDELLKAALRLGVNRVSLGVQSFIDREAASVGRSHTGESCVAEIARLRRAGVGKVAADLIAGLPHQTDASWQRSLDAAVASELDHLSVYLFEVDEGSRLGAEVLGGGARFYAPEVPNEERASAMYERACAFLPEHGFGQYEISNFARAGFQAKHNRKYWERAPYVGFGLDAHSMLKIEGPGLGAQGPECAVRFANADELARYDGREPAEITRVDARGAFEEALFLGLRLVEGVSVAALRQRFDAGWVDEAAGIARELAAGGLMVVDGERWALTSHGRLVSNDVFGRLLESVAV</sequence>
<dbReference type="GO" id="GO:0005737">
    <property type="term" value="C:cytoplasm"/>
    <property type="evidence" value="ECO:0007669"/>
    <property type="project" value="UniProtKB-SubCell"/>
</dbReference>
<dbReference type="GO" id="GO:0051539">
    <property type="term" value="F:4 iron, 4 sulfur cluster binding"/>
    <property type="evidence" value="ECO:0007669"/>
    <property type="project" value="UniProtKB-UniRule"/>
</dbReference>
<keyword evidence="5" id="KW-1185">Reference proteome</keyword>
<dbReference type="CDD" id="cd01335">
    <property type="entry name" value="Radical_SAM"/>
    <property type="match status" value="1"/>
</dbReference>
<dbReference type="GO" id="GO:0006779">
    <property type="term" value="P:porphyrin-containing compound biosynthetic process"/>
    <property type="evidence" value="ECO:0007669"/>
    <property type="project" value="InterPro"/>
</dbReference>
<gene>
    <name evidence="4" type="ORF">SAMN05421819_1785</name>
</gene>
<dbReference type="EMBL" id="FNVA01000002">
    <property type="protein sequence ID" value="SEG04113.1"/>
    <property type="molecule type" value="Genomic_DNA"/>
</dbReference>
<dbReference type="GO" id="GO:0004109">
    <property type="term" value="F:coproporphyrinogen oxidase activity"/>
    <property type="evidence" value="ECO:0007669"/>
    <property type="project" value="InterPro"/>
</dbReference>
<dbReference type="InterPro" id="IPR007197">
    <property type="entry name" value="rSAM"/>
</dbReference>